<evidence type="ECO:0000259" key="1">
    <source>
        <dbReference type="PROSITE" id="PS50108"/>
    </source>
</evidence>
<dbReference type="PANTHER" id="PTHR13369">
    <property type="match status" value="1"/>
</dbReference>
<dbReference type="GO" id="GO:0032259">
    <property type="term" value="P:methylation"/>
    <property type="evidence" value="ECO:0007669"/>
    <property type="project" value="UniProtKB-KW"/>
</dbReference>
<name>A0A553JPS9_SHEHA</name>
<proteinExistence type="predicted"/>
<dbReference type="AlphaFoldDB" id="A0A553JPS9"/>
<organism evidence="2 3">
    <name type="scientific">Shewanella hanedai</name>
    <name type="common">Alteromonas hanedai</name>
    <dbReference type="NCBI Taxonomy" id="25"/>
    <lineage>
        <taxon>Bacteria</taxon>
        <taxon>Pseudomonadati</taxon>
        <taxon>Pseudomonadota</taxon>
        <taxon>Gammaproteobacteria</taxon>
        <taxon>Alteromonadales</taxon>
        <taxon>Shewanellaceae</taxon>
        <taxon>Shewanella</taxon>
    </lineage>
</organism>
<accession>A0A553JPS9</accession>
<keyword evidence="2" id="KW-0808">Transferase</keyword>
<sequence length="407" mass="46386">MIAHNALLSQLDTLLVQSRELWQVKAFNCDALPWQERFPHLAECVWSLDDCELDNIDKVQADLLAYLLPALKADLADLGLEWRLELLDIKAPSTQTHQSEVIGQQDAGHFSAGIKGRKWAQINAFTQQIDNGQSEVLEWCAGKGHLGRLIAKAYDRQVVSLEWQQGLCEAGEVFAKQWQLPQRFICADAFDAQQSELKVEQQAVALHACGDLHVRLLHLATKAGTRDIAISPCCYHLIQAQEYQAMSRLGIKSELRLTRHDLQLPLQQSTIANEKQLSLRHKEIAWRLGFDCLQRDVREVSQYLPIPSIKQSQLSGEFAAFCVWAAEQKAVTLPKVVDFEHFLHLGIERQKLTRRVDLVAHLFRAVFEHWLLLDRVCFLEEQGYQVSLEVFCDNAITPRNSLIKAKR</sequence>
<dbReference type="Pfam" id="PF13679">
    <property type="entry name" value="Methyltransf_32"/>
    <property type="match status" value="1"/>
</dbReference>
<keyword evidence="2" id="KW-0489">Methyltransferase</keyword>
<evidence type="ECO:0000313" key="2">
    <source>
        <dbReference type="EMBL" id="TRY14465.1"/>
    </source>
</evidence>
<dbReference type="Proteomes" id="UP000318126">
    <property type="component" value="Unassembled WGS sequence"/>
</dbReference>
<dbReference type="EMBL" id="VKGK01000010">
    <property type="protein sequence ID" value="TRY14465.1"/>
    <property type="molecule type" value="Genomic_DNA"/>
</dbReference>
<gene>
    <name evidence="2" type="ORF">FN961_10220</name>
</gene>
<evidence type="ECO:0000313" key="3">
    <source>
        <dbReference type="Proteomes" id="UP000318126"/>
    </source>
</evidence>
<feature type="domain" description="CRIB" evidence="1">
    <location>
        <begin position="331"/>
        <end position="346"/>
    </location>
</feature>
<dbReference type="OrthoDB" id="5298194at2"/>
<dbReference type="PROSITE" id="PS50108">
    <property type="entry name" value="CRIB"/>
    <property type="match status" value="1"/>
</dbReference>
<comment type="caution">
    <text evidence="2">The sequence shown here is derived from an EMBL/GenBank/DDBJ whole genome shotgun (WGS) entry which is preliminary data.</text>
</comment>
<dbReference type="InterPro" id="IPR000095">
    <property type="entry name" value="CRIB_dom"/>
</dbReference>
<reference evidence="3" key="1">
    <citation type="submission" date="2019-07" db="EMBL/GenBank/DDBJ databases">
        <title>Shewanella sp. YLB-08 draft genomic sequence.</title>
        <authorList>
            <person name="Yu L."/>
        </authorList>
    </citation>
    <scope>NUCLEOTIDE SEQUENCE [LARGE SCALE GENOMIC DNA]</scope>
    <source>
        <strain evidence="3">JCM 20706</strain>
    </source>
</reference>
<dbReference type="GO" id="GO:0008168">
    <property type="term" value="F:methyltransferase activity"/>
    <property type="evidence" value="ECO:0007669"/>
    <property type="project" value="UniProtKB-KW"/>
</dbReference>
<dbReference type="PANTHER" id="PTHR13369:SF0">
    <property type="entry name" value="GLUTATHIONE S-TRANSFERASE C-TERMINAL DOMAIN-CONTAINING PROTEIN"/>
    <property type="match status" value="1"/>
</dbReference>
<keyword evidence="3" id="KW-1185">Reference proteome</keyword>
<protein>
    <submittedName>
        <fullName evidence="2">Methyltransferase</fullName>
    </submittedName>
</protein>
<dbReference type="InterPro" id="IPR029063">
    <property type="entry name" value="SAM-dependent_MTases_sf"/>
</dbReference>
<dbReference type="SUPFAM" id="SSF53335">
    <property type="entry name" value="S-adenosyl-L-methionine-dependent methyltransferases"/>
    <property type="match status" value="1"/>
</dbReference>
<dbReference type="RefSeq" id="WP_144040081.1">
    <property type="nucleotide sequence ID" value="NZ_BMPL01000008.1"/>
</dbReference>
<dbReference type="InterPro" id="IPR025714">
    <property type="entry name" value="Methyltranfer_dom"/>
</dbReference>